<comment type="subcellular location">
    <subcellularLocation>
        <location evidence="1">Cell inner membrane</location>
        <topology evidence="1">Multi-pass membrane protein</topology>
    </subcellularLocation>
    <subcellularLocation>
        <location evidence="13">Cell membrane</location>
        <topology evidence="13">Multi-pass membrane protein</topology>
    </subcellularLocation>
</comment>
<dbReference type="Pfam" id="PF14849">
    <property type="entry name" value="YidC_periplas"/>
    <property type="match status" value="1"/>
</dbReference>
<comment type="subunit">
    <text evidence="13">Interacts with the Sec translocase complex via SecD. Specifically interacts with transmembrane segments of nascent integral membrane proteins during membrane integration.</text>
</comment>
<name>A0A933MKF1_UNCT6</name>
<feature type="domain" description="Membrane insertase YidC N-terminal" evidence="15">
    <location>
        <begin position="3"/>
        <end position="246"/>
    </location>
</feature>
<dbReference type="CDD" id="cd19961">
    <property type="entry name" value="EcYidC-like_peri"/>
    <property type="match status" value="1"/>
</dbReference>
<keyword evidence="10 13" id="KW-0143">Chaperone</keyword>
<evidence type="ECO:0000313" key="16">
    <source>
        <dbReference type="EMBL" id="MBI4727669.1"/>
    </source>
</evidence>
<gene>
    <name evidence="13 16" type="primary">yidC</name>
    <name evidence="16" type="ORF">HY768_10715</name>
</gene>
<dbReference type="InterPro" id="IPR001708">
    <property type="entry name" value="YidC/ALB3/OXA1/COX18"/>
</dbReference>
<evidence type="ECO:0000256" key="12">
    <source>
        <dbReference type="ARBA" id="ARBA00033342"/>
    </source>
</evidence>
<dbReference type="PANTHER" id="PTHR12428:SF65">
    <property type="entry name" value="CYTOCHROME C OXIDASE ASSEMBLY PROTEIN COX18, MITOCHONDRIAL"/>
    <property type="match status" value="1"/>
</dbReference>
<dbReference type="EMBL" id="JACQXR010000146">
    <property type="protein sequence ID" value="MBI4727669.1"/>
    <property type="molecule type" value="Genomic_DNA"/>
</dbReference>
<dbReference type="CDD" id="cd20070">
    <property type="entry name" value="5TM_YidC_Alb3"/>
    <property type="match status" value="1"/>
</dbReference>
<dbReference type="PANTHER" id="PTHR12428">
    <property type="entry name" value="OXA1"/>
    <property type="match status" value="1"/>
</dbReference>
<evidence type="ECO:0000313" key="17">
    <source>
        <dbReference type="Proteomes" id="UP000736328"/>
    </source>
</evidence>
<dbReference type="GO" id="GO:0032977">
    <property type="term" value="F:membrane insertase activity"/>
    <property type="evidence" value="ECO:0007669"/>
    <property type="project" value="InterPro"/>
</dbReference>
<dbReference type="GO" id="GO:0051205">
    <property type="term" value="P:protein insertion into membrane"/>
    <property type="evidence" value="ECO:0007669"/>
    <property type="project" value="TreeGrafter"/>
</dbReference>
<comment type="similarity">
    <text evidence="2 13">Belongs to the OXA1/ALB3/YidC family. Type 1 subfamily.</text>
</comment>
<evidence type="ECO:0000256" key="4">
    <source>
        <dbReference type="ARBA" id="ARBA00022448"/>
    </source>
</evidence>
<evidence type="ECO:0000256" key="13">
    <source>
        <dbReference type="HAMAP-Rule" id="MF_01810"/>
    </source>
</evidence>
<evidence type="ECO:0000256" key="8">
    <source>
        <dbReference type="ARBA" id="ARBA00022989"/>
    </source>
</evidence>
<feature type="transmembrane region" description="Helical" evidence="13">
    <location>
        <begin position="260"/>
        <end position="280"/>
    </location>
</feature>
<evidence type="ECO:0000259" key="14">
    <source>
        <dbReference type="Pfam" id="PF02096"/>
    </source>
</evidence>
<dbReference type="NCBIfam" id="TIGR03593">
    <property type="entry name" value="yidC_nterm"/>
    <property type="match status" value="1"/>
</dbReference>
<sequence>MLTNQGAALSGYRLLDYMGPKGQPVQMIPEGGRALTINLSVAGQPVDLSDVVFEAGQEFDDHITYQAKLANGIVIQKTYGLLENAPGLSLKIRITAPGNVYLSSKYNLAWDCGLNPTEKDKELDHREFAALSLLGKDLVSDNLSKLVKSQNLPAIEGDIAYCGVRTKYFVAALVPKSRKGASVQQGLKDKDRLTTSLGLPLTANTEDEIAVYLGPIDHGRLAKVDPGLDKIADTGWKWIQPISRGILWFLLSLHNFIPNYGVVIIIFSVLMKLVFFPLTYTGMRSMKKMQHLQPHLKKVQAQHKNDPGKLNRETMALYKKHGVNPFSGCLPLLLQMPVFFALYTVLINTIELRQAPFMLWITDLSLPDSIVSFGGKLPLVGWESLSLLPVLMGVAMFFQQKMTTVDPKQKMMVYLMPVFMVFIFMSLPAGLNLYWLINNILSIGEQYLIHIRTQPPAEA</sequence>
<dbReference type="PRINTS" id="PR01900">
    <property type="entry name" value="YIDCPROTEIN"/>
</dbReference>
<dbReference type="InterPro" id="IPR028055">
    <property type="entry name" value="YidC/Oxa/ALB_C"/>
</dbReference>
<keyword evidence="9 13" id="KW-0472">Membrane</keyword>
<keyword evidence="6 13" id="KW-0812">Transmembrane</keyword>
<keyword evidence="7 13" id="KW-0653">Protein transport</keyword>
<dbReference type="Gene3D" id="2.70.98.90">
    <property type="match status" value="1"/>
</dbReference>
<reference evidence="16" key="1">
    <citation type="submission" date="2020-07" db="EMBL/GenBank/DDBJ databases">
        <title>Huge and variable diversity of episymbiotic CPR bacteria and DPANN archaea in groundwater ecosystems.</title>
        <authorList>
            <person name="He C.Y."/>
            <person name="Keren R."/>
            <person name="Whittaker M."/>
            <person name="Farag I.F."/>
            <person name="Doudna J."/>
            <person name="Cate J.H.D."/>
            <person name="Banfield J.F."/>
        </authorList>
    </citation>
    <scope>NUCLEOTIDE SEQUENCE</scope>
    <source>
        <strain evidence="16">NC_groundwater_1520_Pr4_B-0.1um_53_5</strain>
    </source>
</reference>
<evidence type="ECO:0000256" key="11">
    <source>
        <dbReference type="ARBA" id="ARBA00033245"/>
    </source>
</evidence>
<proteinExistence type="inferred from homology"/>
<evidence type="ECO:0000256" key="1">
    <source>
        <dbReference type="ARBA" id="ARBA00004429"/>
    </source>
</evidence>
<dbReference type="InterPro" id="IPR028053">
    <property type="entry name" value="Membr_insert_YidC_N"/>
</dbReference>
<evidence type="ECO:0000256" key="3">
    <source>
        <dbReference type="ARBA" id="ARBA00015325"/>
    </source>
</evidence>
<evidence type="ECO:0000256" key="9">
    <source>
        <dbReference type="ARBA" id="ARBA00023136"/>
    </source>
</evidence>
<organism evidence="16 17">
    <name type="scientific">candidate division TA06 bacterium</name>
    <dbReference type="NCBI Taxonomy" id="2250710"/>
    <lineage>
        <taxon>Bacteria</taxon>
        <taxon>Bacteria division TA06</taxon>
    </lineage>
</organism>
<dbReference type="Proteomes" id="UP000736328">
    <property type="component" value="Unassembled WGS sequence"/>
</dbReference>
<keyword evidence="8 13" id="KW-1133">Transmembrane helix</keyword>
<keyword evidence="4 13" id="KW-0813">Transport</keyword>
<keyword evidence="5 13" id="KW-1003">Cell membrane</keyword>
<dbReference type="InterPro" id="IPR019998">
    <property type="entry name" value="Membr_insert_YidC"/>
</dbReference>
<evidence type="ECO:0000256" key="10">
    <source>
        <dbReference type="ARBA" id="ARBA00023186"/>
    </source>
</evidence>
<feature type="transmembrane region" description="Helical" evidence="13">
    <location>
        <begin position="411"/>
        <end position="437"/>
    </location>
</feature>
<dbReference type="PRINTS" id="PR00701">
    <property type="entry name" value="60KDINNERMP"/>
</dbReference>
<dbReference type="GO" id="GO:0015031">
    <property type="term" value="P:protein transport"/>
    <property type="evidence" value="ECO:0007669"/>
    <property type="project" value="UniProtKB-KW"/>
</dbReference>
<dbReference type="HAMAP" id="MF_01810">
    <property type="entry name" value="YidC_type1"/>
    <property type="match status" value="1"/>
</dbReference>
<protein>
    <recommendedName>
        <fullName evidence="3 13">Membrane protein insertase YidC</fullName>
    </recommendedName>
    <alternativeName>
        <fullName evidence="12 13">Foldase YidC</fullName>
    </alternativeName>
    <alternativeName>
        <fullName evidence="13">Membrane protein YidC</fullName>
    </alternativeName>
    <alternativeName>
        <fullName evidence="11 13">membrane integrase YidC</fullName>
    </alternativeName>
</protein>
<evidence type="ECO:0000259" key="15">
    <source>
        <dbReference type="Pfam" id="PF14849"/>
    </source>
</evidence>
<comment type="caution">
    <text evidence="16">The sequence shown here is derived from an EMBL/GenBank/DDBJ whole genome shotgun (WGS) entry which is preliminary data.</text>
</comment>
<evidence type="ECO:0000256" key="7">
    <source>
        <dbReference type="ARBA" id="ARBA00022927"/>
    </source>
</evidence>
<comment type="function">
    <text evidence="13">Required for the insertion and/or proper folding and/or complex formation of integral membrane proteins into the membrane. Involved in integration of membrane proteins that insert both dependently and independently of the Sec translocase complex, as well as at least some lipoproteins. Aids folding of multispanning membrane proteins.</text>
</comment>
<evidence type="ECO:0000256" key="5">
    <source>
        <dbReference type="ARBA" id="ARBA00022475"/>
    </source>
</evidence>
<feature type="transmembrane region" description="Helical" evidence="13">
    <location>
        <begin position="329"/>
        <end position="350"/>
    </location>
</feature>
<dbReference type="NCBIfam" id="TIGR03592">
    <property type="entry name" value="yidC_oxa1_cterm"/>
    <property type="match status" value="1"/>
</dbReference>
<feature type="domain" description="Membrane insertase YidC/Oxa/ALB C-terminal" evidence="14">
    <location>
        <begin position="260"/>
        <end position="450"/>
    </location>
</feature>
<dbReference type="GO" id="GO:0005886">
    <property type="term" value="C:plasma membrane"/>
    <property type="evidence" value="ECO:0007669"/>
    <property type="project" value="UniProtKB-SubCell"/>
</dbReference>
<evidence type="ECO:0000256" key="2">
    <source>
        <dbReference type="ARBA" id="ARBA00010527"/>
    </source>
</evidence>
<dbReference type="Pfam" id="PF02096">
    <property type="entry name" value="60KD_IMP"/>
    <property type="match status" value="1"/>
</dbReference>
<accession>A0A933MKF1</accession>
<evidence type="ECO:0000256" key="6">
    <source>
        <dbReference type="ARBA" id="ARBA00022692"/>
    </source>
</evidence>
<dbReference type="AlphaFoldDB" id="A0A933MKF1"/>
<dbReference type="InterPro" id="IPR038221">
    <property type="entry name" value="YidC_periplasmic_sf"/>
</dbReference>
<feature type="transmembrane region" description="Helical" evidence="13">
    <location>
        <begin position="379"/>
        <end position="399"/>
    </location>
</feature>
<dbReference type="InterPro" id="IPR047196">
    <property type="entry name" value="YidC_ALB_C"/>
</dbReference>